<protein>
    <submittedName>
        <fullName evidence="1">Uncharacterized protein</fullName>
    </submittedName>
</protein>
<dbReference type="Proteomes" id="UP001168363">
    <property type="component" value="Unassembled WGS sequence"/>
</dbReference>
<accession>A0ABT8TW54</accession>
<feature type="non-terminal residue" evidence="1">
    <location>
        <position position="96"/>
    </location>
</feature>
<evidence type="ECO:0000313" key="2">
    <source>
        <dbReference type="Proteomes" id="UP001168363"/>
    </source>
</evidence>
<reference evidence="1" key="1">
    <citation type="submission" date="2023-06" db="EMBL/GenBank/DDBJ databases">
        <title>Genome sequence of Nocardioides sp. SOB44.</title>
        <authorList>
            <person name="Zhang G."/>
        </authorList>
    </citation>
    <scope>NUCLEOTIDE SEQUENCE</scope>
    <source>
        <strain evidence="1">SOB44</strain>
    </source>
</reference>
<proteinExistence type="predicted"/>
<evidence type="ECO:0000313" key="1">
    <source>
        <dbReference type="EMBL" id="MDO3398196.1"/>
    </source>
</evidence>
<feature type="non-terminal residue" evidence="1">
    <location>
        <position position="1"/>
    </location>
</feature>
<organism evidence="1 2">
    <name type="scientific">Nocardioides cremeus</name>
    <dbReference type="NCBI Taxonomy" id="3058044"/>
    <lineage>
        <taxon>Bacteria</taxon>
        <taxon>Bacillati</taxon>
        <taxon>Actinomycetota</taxon>
        <taxon>Actinomycetes</taxon>
        <taxon>Propionibacteriales</taxon>
        <taxon>Nocardioidaceae</taxon>
        <taxon>Nocardioides</taxon>
    </lineage>
</organism>
<gene>
    <name evidence="1" type="ORF">QWJ41_20970</name>
</gene>
<sequence>EALLAALVVANSQSARPIVETLLARGQVAGLRGLIEHFNILDDALRAQLLSHSDVLFRSLRETLQSRDERIRLNVIEIIRRGSLNRAAYLLSSGLH</sequence>
<name>A0ABT8TW54_9ACTN</name>
<dbReference type="EMBL" id="JAULSC010000176">
    <property type="protein sequence ID" value="MDO3398196.1"/>
    <property type="molecule type" value="Genomic_DNA"/>
</dbReference>
<keyword evidence="2" id="KW-1185">Reference proteome</keyword>
<dbReference type="RefSeq" id="WP_302710418.1">
    <property type="nucleotide sequence ID" value="NZ_JAULSC010000176.1"/>
</dbReference>
<comment type="caution">
    <text evidence="1">The sequence shown here is derived from an EMBL/GenBank/DDBJ whole genome shotgun (WGS) entry which is preliminary data.</text>
</comment>